<proteinExistence type="predicted"/>
<evidence type="ECO:0000313" key="3">
    <source>
        <dbReference type="Proteomes" id="UP000034228"/>
    </source>
</evidence>
<sequence>MAERDAPLQAGPSIARRQTNDPDSFNRLKQQGLADIVRLAGKRWTDYNLHDPGITLLEQLCFSLTELQYRCDFAISDLLSSADGQIDYAALGLVAPQHILSSRPVTAADYRRYLLDQLPQLTDIYLLADNMTGLYRVLAVAADTGTTTGPDVQQLDIDIRRCFSTQRNLGEQLGDITLLTPLACQPTAELEIRAAADPVELLAEFYYCCQQLLQQSTERQSYADLLAQGLSYSQLFDGPLTPAGMLRHSEPATSVQLHDFIQPLQSIDGVVQLTQFSLCCNGEHYYDSLPLQHGLALYALQLPANAAQLNVQLYVGNKAVSVDLAAVLQRYRQKLFRQQSRWQVDLDGVCALPQGRLRPLAQYHSLQAFLPVNYGLAQSRGQLQPAQWQLKGYLLLFEQLLANFLAQLQQVPALFSPSNTEQSYYWQVLNEQQISGISKLYPADMAEKLGQLYQQFDNVLARKHRLLDYLLALYGESLYQHSLQHFDYYHNAYSGAARRLAQKVRYLQQIVTMTRDRVAAPDHYAPLWRDAVGGFVQKQALLLDLGQTAQSLTTAVLQYKLRLSSERQLQSLYLDETRADDLLQPVAALRLPFAPDSPALRRRLATAICLEGDTLPQQVVQSGVTLSNYRITLQQQRYQLLLKVPNSQRDEWWLCGSYRHYRRALILANCLSRFLCHISHTSEGLHLIEHVLLLPAKAKARLPAEFYDGRITVLCPNWTARFADSGFQRLVTESLQLNCPAHLSCQVLFISFERMHRFERLFKYWRSAVKAGRDSAGPETVALAQYLYALSNEAAVERADAPAD</sequence>
<organism evidence="2 3">
    <name type="scientific">Arsukibacterium ikkense</name>
    <dbReference type="NCBI Taxonomy" id="336831"/>
    <lineage>
        <taxon>Bacteria</taxon>
        <taxon>Pseudomonadati</taxon>
        <taxon>Pseudomonadota</taxon>
        <taxon>Gammaproteobacteria</taxon>
        <taxon>Chromatiales</taxon>
        <taxon>Chromatiaceae</taxon>
        <taxon>Arsukibacterium</taxon>
    </lineage>
</organism>
<dbReference type="OrthoDB" id="8263000at2"/>
<accession>A0A0M2V4H6</accession>
<dbReference type="RefSeq" id="WP_046558972.1">
    <property type="nucleotide sequence ID" value="NZ_LAHO01000020.1"/>
</dbReference>
<name>A0A0M2V4H6_9GAMM</name>
<reference evidence="2 3" key="1">
    <citation type="submission" date="2015-03" db="EMBL/GenBank/DDBJ databases">
        <title>Draft genome sequences of two protease-producing strains of Arsukibacterium isolated from two cold and alkaline environments.</title>
        <authorList>
            <person name="Lylloff J.E."/>
            <person name="Skov L.B."/>
            <person name="Jepsen M."/>
            <person name="Hallin P.F."/>
            <person name="Sorensen S.J."/>
            <person name="Stougaard P."/>
            <person name="Glaring M.A."/>
        </authorList>
    </citation>
    <scope>NUCLEOTIDE SEQUENCE [LARGE SCALE GENOMIC DNA]</scope>
    <source>
        <strain evidence="2 3">GCM72</strain>
    </source>
</reference>
<gene>
    <name evidence="2" type="ORF">WG68_17255</name>
</gene>
<feature type="region of interest" description="Disordered" evidence="1">
    <location>
        <begin position="1"/>
        <end position="23"/>
    </location>
</feature>
<protein>
    <submittedName>
        <fullName evidence="2">Uncharacterized protein</fullName>
    </submittedName>
</protein>
<dbReference type="STRING" id="336831.WG68_17255"/>
<keyword evidence="3" id="KW-1185">Reference proteome</keyword>
<dbReference type="AlphaFoldDB" id="A0A0M2V4H6"/>
<comment type="caution">
    <text evidence="2">The sequence shown here is derived from an EMBL/GenBank/DDBJ whole genome shotgun (WGS) entry which is preliminary data.</text>
</comment>
<dbReference type="Proteomes" id="UP000034228">
    <property type="component" value="Unassembled WGS sequence"/>
</dbReference>
<dbReference type="EMBL" id="LAHO01000020">
    <property type="protein sequence ID" value="KKO44068.1"/>
    <property type="molecule type" value="Genomic_DNA"/>
</dbReference>
<dbReference type="PATRIC" id="fig|336831.14.peg.305"/>
<evidence type="ECO:0000256" key="1">
    <source>
        <dbReference type="SAM" id="MobiDB-lite"/>
    </source>
</evidence>
<evidence type="ECO:0000313" key="2">
    <source>
        <dbReference type="EMBL" id="KKO44068.1"/>
    </source>
</evidence>